<keyword evidence="4 9" id="KW-0963">Cytoplasm</keyword>
<evidence type="ECO:0000256" key="2">
    <source>
        <dbReference type="ARBA" id="ARBA00004496"/>
    </source>
</evidence>
<keyword evidence="5 9" id="KW-0378">Hydrolase</keyword>
<evidence type="ECO:0000313" key="11">
    <source>
        <dbReference type="EMBL" id="KXB06419.1"/>
    </source>
</evidence>
<dbReference type="EMBL" id="LHYG01000003">
    <property type="protein sequence ID" value="KXB06419.1"/>
    <property type="molecule type" value="Genomic_DNA"/>
</dbReference>
<evidence type="ECO:0000256" key="4">
    <source>
        <dbReference type="ARBA" id="ARBA00022490"/>
    </source>
</evidence>
<dbReference type="NCBIfam" id="NF003314">
    <property type="entry name" value="PRK04322.1"/>
    <property type="match status" value="1"/>
</dbReference>
<organism evidence="11 12">
    <name type="scientific">candidate division MSBL1 archaeon SCGC-AAA382F02</name>
    <dbReference type="NCBI Taxonomy" id="1698282"/>
    <lineage>
        <taxon>Archaea</taxon>
        <taxon>Methanobacteriati</taxon>
        <taxon>Methanobacteriota</taxon>
        <taxon>candidate division MSBL1</taxon>
    </lineage>
</organism>
<name>A0A133VIZ5_9EURY</name>
<dbReference type="GO" id="GO:0006412">
    <property type="term" value="P:translation"/>
    <property type="evidence" value="ECO:0007669"/>
    <property type="project" value="UniProtKB-UniRule"/>
</dbReference>
<dbReference type="GO" id="GO:0005829">
    <property type="term" value="C:cytosol"/>
    <property type="evidence" value="ECO:0007669"/>
    <property type="project" value="TreeGrafter"/>
</dbReference>
<reference evidence="11 12" key="1">
    <citation type="journal article" date="2016" name="Sci. Rep.">
        <title>Metabolic traits of an uncultured archaeal lineage -MSBL1- from brine pools of the Red Sea.</title>
        <authorList>
            <person name="Mwirichia R."/>
            <person name="Alam I."/>
            <person name="Rashid M."/>
            <person name="Vinu M."/>
            <person name="Ba-Alawi W."/>
            <person name="Anthony Kamau A."/>
            <person name="Kamanda Ngugi D."/>
            <person name="Goker M."/>
            <person name="Klenk H.P."/>
            <person name="Bajic V."/>
            <person name="Stingl U."/>
        </authorList>
    </citation>
    <scope>NUCLEOTIDE SEQUENCE [LARGE SCALE GENOMIC DNA]</scope>
    <source>
        <strain evidence="11">SCGC-AAA382F02</strain>
    </source>
</reference>
<dbReference type="CDD" id="cd02430">
    <property type="entry name" value="PTH2"/>
    <property type="match status" value="1"/>
</dbReference>
<feature type="region of interest" description="Disordered" evidence="10">
    <location>
        <begin position="97"/>
        <end position="120"/>
    </location>
</feature>
<dbReference type="InterPro" id="IPR034759">
    <property type="entry name" value="Pept_tRNA_hydro_arch"/>
</dbReference>
<evidence type="ECO:0000256" key="1">
    <source>
        <dbReference type="ARBA" id="ARBA00003043"/>
    </source>
</evidence>
<dbReference type="PANTHER" id="PTHR12649:SF11">
    <property type="entry name" value="PEPTIDYL-TRNA HYDROLASE 2, MITOCHONDRIAL"/>
    <property type="match status" value="1"/>
</dbReference>
<evidence type="ECO:0000256" key="3">
    <source>
        <dbReference type="ARBA" id="ARBA00013260"/>
    </source>
</evidence>
<protein>
    <recommendedName>
        <fullName evidence="8 9">Peptidyl-tRNA hydrolase</fullName>
        <shortName evidence="9">PTH</shortName>
        <ecNumber evidence="3 9">3.1.1.29</ecNumber>
    </recommendedName>
</protein>
<comment type="caution">
    <text evidence="11">The sequence shown here is derived from an EMBL/GenBank/DDBJ whole genome shotgun (WGS) entry which is preliminary data.</text>
</comment>
<gene>
    <name evidence="9" type="primary">pth</name>
    <name evidence="11" type="ORF">AKJ53_00330</name>
</gene>
<dbReference type="Proteomes" id="UP000070491">
    <property type="component" value="Unassembled WGS sequence"/>
</dbReference>
<comment type="catalytic activity">
    <reaction evidence="7 9">
        <text>an N-acyl-L-alpha-aminoacyl-tRNA + H2O = an N-acyl-L-amino acid + a tRNA + H(+)</text>
        <dbReference type="Rhea" id="RHEA:54448"/>
        <dbReference type="Rhea" id="RHEA-COMP:10123"/>
        <dbReference type="Rhea" id="RHEA-COMP:13883"/>
        <dbReference type="ChEBI" id="CHEBI:15377"/>
        <dbReference type="ChEBI" id="CHEBI:15378"/>
        <dbReference type="ChEBI" id="CHEBI:59874"/>
        <dbReference type="ChEBI" id="CHEBI:78442"/>
        <dbReference type="ChEBI" id="CHEBI:138191"/>
        <dbReference type="EC" id="3.1.1.29"/>
    </reaction>
</comment>
<evidence type="ECO:0000256" key="8">
    <source>
        <dbReference type="ARBA" id="ARBA00050038"/>
    </source>
</evidence>
<proteinExistence type="inferred from homology"/>
<comment type="function">
    <text evidence="1 9">The natural substrate for this enzyme may be peptidyl-tRNAs which drop off the ribosome during protein synthesis.</text>
</comment>
<dbReference type="PANTHER" id="PTHR12649">
    <property type="entry name" value="PEPTIDYL-TRNA HYDROLASE 2"/>
    <property type="match status" value="1"/>
</dbReference>
<dbReference type="Pfam" id="PF01981">
    <property type="entry name" value="PTH2"/>
    <property type="match status" value="1"/>
</dbReference>
<accession>A0A133VIZ5</accession>
<comment type="similarity">
    <text evidence="6 9">Belongs to the PTH2 family.</text>
</comment>
<dbReference type="FunFam" id="3.40.1490.10:FF:000001">
    <property type="entry name" value="Peptidyl-tRNA hydrolase 2"/>
    <property type="match status" value="1"/>
</dbReference>
<dbReference type="NCBIfam" id="TIGR00283">
    <property type="entry name" value="arch_pth2"/>
    <property type="match status" value="1"/>
</dbReference>
<keyword evidence="12" id="KW-1185">Reference proteome</keyword>
<evidence type="ECO:0000256" key="10">
    <source>
        <dbReference type="SAM" id="MobiDB-lite"/>
    </source>
</evidence>
<evidence type="ECO:0000256" key="7">
    <source>
        <dbReference type="ARBA" id="ARBA00048707"/>
    </source>
</evidence>
<dbReference type="HAMAP" id="MF_00628">
    <property type="entry name" value="Pept_tRNA_hydro_arch"/>
    <property type="match status" value="1"/>
</dbReference>
<dbReference type="AlphaFoldDB" id="A0A133VIZ5"/>
<dbReference type="PATRIC" id="fig|1698282.3.peg.240"/>
<sequence>MFDYKQVMVIRTDLEMSPGKIAVQVAHASLSAAENAKTKNNKWFKNWWNEQQKKVVVKVSSEKELKTLKNKAEDLGIPNRLIKDAGLTELTPGTPTALGVGPGPNEEIDKVTGDLPLLGE</sequence>
<dbReference type="GO" id="GO:0004045">
    <property type="term" value="F:peptidyl-tRNA hydrolase activity"/>
    <property type="evidence" value="ECO:0007669"/>
    <property type="project" value="UniProtKB-UniRule"/>
</dbReference>
<dbReference type="Gene3D" id="3.40.1490.10">
    <property type="entry name" value="Bit1"/>
    <property type="match status" value="1"/>
</dbReference>
<evidence type="ECO:0000256" key="6">
    <source>
        <dbReference type="ARBA" id="ARBA00038050"/>
    </source>
</evidence>
<evidence type="ECO:0000256" key="5">
    <source>
        <dbReference type="ARBA" id="ARBA00022801"/>
    </source>
</evidence>
<dbReference type="InterPro" id="IPR002833">
    <property type="entry name" value="PTH2"/>
</dbReference>
<dbReference type="EC" id="3.1.1.29" evidence="3 9"/>
<dbReference type="SUPFAM" id="SSF102462">
    <property type="entry name" value="Peptidyl-tRNA hydrolase II"/>
    <property type="match status" value="1"/>
</dbReference>
<comment type="subcellular location">
    <subcellularLocation>
        <location evidence="2 9">Cytoplasm</location>
    </subcellularLocation>
</comment>
<evidence type="ECO:0000256" key="9">
    <source>
        <dbReference type="HAMAP-Rule" id="MF_00628"/>
    </source>
</evidence>
<evidence type="ECO:0000313" key="12">
    <source>
        <dbReference type="Proteomes" id="UP000070491"/>
    </source>
</evidence>
<dbReference type="InterPro" id="IPR023476">
    <property type="entry name" value="Pep_tRNA_hydro_II_dom_sf"/>
</dbReference>